<dbReference type="STRING" id="291169.A9E74_02318"/>
<keyword evidence="2" id="KW-1185">Reference proteome</keyword>
<gene>
    <name evidence="1" type="ORF">A9E74_02318</name>
</gene>
<evidence type="ECO:0000313" key="1">
    <source>
        <dbReference type="EMBL" id="ODN65950.1"/>
    </source>
</evidence>
<proteinExistence type="predicted"/>
<evidence type="ECO:0000313" key="2">
    <source>
        <dbReference type="Proteomes" id="UP000094379"/>
    </source>
</evidence>
<organism evidence="1 2">
    <name type="scientific">Methylophaga muralis</name>
    <dbReference type="NCBI Taxonomy" id="291169"/>
    <lineage>
        <taxon>Bacteria</taxon>
        <taxon>Pseudomonadati</taxon>
        <taxon>Pseudomonadota</taxon>
        <taxon>Gammaproteobacteria</taxon>
        <taxon>Thiotrichales</taxon>
        <taxon>Piscirickettsiaceae</taxon>
        <taxon>Methylophaga</taxon>
    </lineage>
</organism>
<dbReference type="AlphaFoldDB" id="A0A1E3GPJ4"/>
<sequence>MVIAGLEIGLFERSEFFRFPCDSHFFRGAAGQHKGCLFFWFVFFDSRHPCRSPFGRLRRPNSFLMNLWANKENELALRRNYAFGSFSLFKLIFRSRESGACVPKPLTTQGHPMCWPAASLRCSVYLGIGQNSLRSDTDQSLSR</sequence>
<name>A0A1E3GPJ4_9GAMM</name>
<accession>A0A1E3GPJ4</accession>
<protein>
    <submittedName>
        <fullName evidence="1">Uncharacterized protein</fullName>
    </submittedName>
</protein>
<reference evidence="1 2" key="1">
    <citation type="submission" date="2016-07" db="EMBL/GenBank/DDBJ databases">
        <title>Draft Genome Sequence of Methylophaga muralis Bur 1.</title>
        <authorList>
            <person name="Vasilenko O.V."/>
            <person name="Doronina N.V."/>
            <person name="Shmareva M.N."/>
            <person name="Tarlachkov S.V."/>
            <person name="Mustakhimov I."/>
            <person name="Trotsenko Y.A."/>
        </authorList>
    </citation>
    <scope>NUCLEOTIDE SEQUENCE [LARGE SCALE GENOMIC DNA]</scope>
    <source>
        <strain evidence="1 2">Bur 1</strain>
    </source>
</reference>
<dbReference type="Proteomes" id="UP000094379">
    <property type="component" value="Unassembled WGS sequence"/>
</dbReference>
<comment type="caution">
    <text evidence="1">The sequence shown here is derived from an EMBL/GenBank/DDBJ whole genome shotgun (WGS) entry which is preliminary data.</text>
</comment>
<dbReference type="EMBL" id="MCRI01000033">
    <property type="protein sequence ID" value="ODN65950.1"/>
    <property type="molecule type" value="Genomic_DNA"/>
</dbReference>